<comment type="similarity">
    <text evidence="1">Belongs to the ku80 family.</text>
</comment>
<evidence type="ECO:0000313" key="5">
    <source>
        <dbReference type="EMBL" id="CAG2233990.1"/>
    </source>
</evidence>
<dbReference type="InterPro" id="IPR006164">
    <property type="entry name" value="DNA_bd_Ku70/Ku80"/>
</dbReference>
<sequence length="322" mass="36905">MQSYHYYTMKMKNFTLKQSWKKVYAKDADEKISTLRTYHMNDEEETEVEKDDIVEGHRYGNTLVPMSADDKENMKYRAEKCFKILGFTKGDKIKRHHYLGDGSSYVVPEKDDESAAIALSALINALYETNMVAIVRKVYSAASGPKLGCLVPHIKTEYECLIYVELPFREDIRQFTFGSLPITEDNKANVKNAPSANQLKAVDDLITDMDLSQTGDDEEDKVEALKPKFVFNPHFQRLYQKKIQKLFKLEEVKRKEDRTGEKLFKDGDEAEGGPVKKQKLDDDLEGGMEDITKAEVTEVSCHGNTDQLIMLTVVWRMPLSNT</sequence>
<dbReference type="GO" id="GO:0006310">
    <property type="term" value="P:DNA recombination"/>
    <property type="evidence" value="ECO:0007669"/>
    <property type="project" value="InterPro"/>
</dbReference>
<organism evidence="5 6">
    <name type="scientific">Mytilus edulis</name>
    <name type="common">Blue mussel</name>
    <dbReference type="NCBI Taxonomy" id="6550"/>
    <lineage>
        <taxon>Eukaryota</taxon>
        <taxon>Metazoa</taxon>
        <taxon>Spiralia</taxon>
        <taxon>Lophotrochozoa</taxon>
        <taxon>Mollusca</taxon>
        <taxon>Bivalvia</taxon>
        <taxon>Autobranchia</taxon>
        <taxon>Pteriomorphia</taxon>
        <taxon>Mytilida</taxon>
        <taxon>Mytiloidea</taxon>
        <taxon>Mytilidae</taxon>
        <taxon>Mytilinae</taxon>
        <taxon>Mytilus</taxon>
    </lineage>
</organism>
<dbReference type="PANTHER" id="PTHR12604:SF4">
    <property type="entry name" value="X-RAY REPAIR CROSS-COMPLEMENTING PROTEIN 5"/>
    <property type="match status" value="1"/>
</dbReference>
<keyword evidence="2" id="KW-0238">DNA-binding</keyword>
<dbReference type="Proteomes" id="UP000683360">
    <property type="component" value="Unassembled WGS sequence"/>
</dbReference>
<dbReference type="Gene3D" id="1.10.1600.10">
    <property type="match status" value="1"/>
</dbReference>
<dbReference type="InterPro" id="IPR016194">
    <property type="entry name" value="SPOC-like_C_dom_sf"/>
</dbReference>
<protein>
    <submittedName>
        <fullName evidence="5">XRCC5</fullName>
    </submittedName>
</protein>
<reference evidence="5" key="1">
    <citation type="submission" date="2021-03" db="EMBL/GenBank/DDBJ databases">
        <authorList>
            <person name="Bekaert M."/>
        </authorList>
    </citation>
    <scope>NUCLEOTIDE SEQUENCE</scope>
</reference>
<dbReference type="SUPFAM" id="SSF100939">
    <property type="entry name" value="SPOC domain-like"/>
    <property type="match status" value="1"/>
</dbReference>
<dbReference type="GO" id="GO:0042162">
    <property type="term" value="F:telomeric DNA binding"/>
    <property type="evidence" value="ECO:0007669"/>
    <property type="project" value="InterPro"/>
</dbReference>
<proteinExistence type="inferred from homology"/>
<dbReference type="PANTHER" id="PTHR12604">
    <property type="entry name" value="KU AUTOANTIGEN DNA HELICASE"/>
    <property type="match status" value="1"/>
</dbReference>
<dbReference type="GO" id="GO:0003690">
    <property type="term" value="F:double-stranded DNA binding"/>
    <property type="evidence" value="ECO:0007669"/>
    <property type="project" value="TreeGrafter"/>
</dbReference>
<comment type="caution">
    <text evidence="5">The sequence shown here is derived from an EMBL/GenBank/DDBJ whole genome shotgun (WGS) entry which is preliminary data.</text>
</comment>
<feature type="region of interest" description="Disordered" evidence="3">
    <location>
        <begin position="258"/>
        <end position="281"/>
    </location>
</feature>
<dbReference type="InterPro" id="IPR024193">
    <property type="entry name" value="Ku80"/>
</dbReference>
<evidence type="ECO:0000256" key="2">
    <source>
        <dbReference type="ARBA" id="ARBA00023125"/>
    </source>
</evidence>
<evidence type="ECO:0000259" key="4">
    <source>
        <dbReference type="SMART" id="SM00559"/>
    </source>
</evidence>
<dbReference type="Gene3D" id="2.40.290.10">
    <property type="match status" value="1"/>
</dbReference>
<dbReference type="Pfam" id="PF02735">
    <property type="entry name" value="Ku"/>
    <property type="match status" value="1"/>
</dbReference>
<feature type="compositionally biased region" description="Basic and acidic residues" evidence="3">
    <location>
        <begin position="258"/>
        <end position="267"/>
    </location>
</feature>
<accession>A0A8S3TU86</accession>
<dbReference type="GO" id="GO:0006303">
    <property type="term" value="P:double-strand break repair via nonhomologous end joining"/>
    <property type="evidence" value="ECO:0007669"/>
    <property type="project" value="InterPro"/>
</dbReference>
<evidence type="ECO:0000256" key="3">
    <source>
        <dbReference type="SAM" id="MobiDB-lite"/>
    </source>
</evidence>
<dbReference type="FunFam" id="2.40.290.10:FF:000005">
    <property type="entry name" value="X-ray repair cross-complementing protein 5"/>
    <property type="match status" value="1"/>
</dbReference>
<dbReference type="EMBL" id="CAJPWZ010002222">
    <property type="protein sequence ID" value="CAG2233990.1"/>
    <property type="molecule type" value="Genomic_DNA"/>
</dbReference>
<keyword evidence="6" id="KW-1185">Reference proteome</keyword>
<gene>
    <name evidence="5" type="ORF">MEDL_46636</name>
</gene>
<dbReference type="GO" id="GO:0000723">
    <property type="term" value="P:telomere maintenance"/>
    <property type="evidence" value="ECO:0007669"/>
    <property type="project" value="InterPro"/>
</dbReference>
<dbReference type="OrthoDB" id="30826at2759"/>
<feature type="domain" description="Ku" evidence="4">
    <location>
        <begin position="45"/>
        <end position="184"/>
    </location>
</feature>
<dbReference type="GO" id="GO:0003684">
    <property type="term" value="F:damaged DNA binding"/>
    <property type="evidence" value="ECO:0007669"/>
    <property type="project" value="InterPro"/>
</dbReference>
<evidence type="ECO:0000313" key="6">
    <source>
        <dbReference type="Proteomes" id="UP000683360"/>
    </source>
</evidence>
<dbReference type="GO" id="GO:0043564">
    <property type="term" value="C:Ku70:Ku80 complex"/>
    <property type="evidence" value="ECO:0007669"/>
    <property type="project" value="InterPro"/>
</dbReference>
<evidence type="ECO:0000256" key="1">
    <source>
        <dbReference type="ARBA" id="ARBA00007726"/>
    </source>
</evidence>
<name>A0A8S3TU86_MYTED</name>
<dbReference type="CDD" id="cd00873">
    <property type="entry name" value="KU80"/>
    <property type="match status" value="1"/>
</dbReference>
<dbReference type="SMART" id="SM00559">
    <property type="entry name" value="Ku78"/>
    <property type="match status" value="1"/>
</dbReference>
<dbReference type="AlphaFoldDB" id="A0A8S3TU86"/>